<dbReference type="EMBL" id="SRLO01001252">
    <property type="protein sequence ID" value="TNN39753.1"/>
    <property type="molecule type" value="Genomic_DNA"/>
</dbReference>
<feature type="compositionally biased region" description="Basic and acidic residues" evidence="1">
    <location>
        <begin position="38"/>
        <end position="47"/>
    </location>
</feature>
<keyword evidence="3" id="KW-1185">Reference proteome</keyword>
<proteinExistence type="predicted"/>
<feature type="compositionally biased region" description="Basic residues" evidence="1">
    <location>
        <begin position="51"/>
        <end position="62"/>
    </location>
</feature>
<reference evidence="2 3" key="1">
    <citation type="submission" date="2019-03" db="EMBL/GenBank/DDBJ databases">
        <title>First draft genome of Liparis tanakae, snailfish: a comprehensive survey of snailfish specific genes.</title>
        <authorList>
            <person name="Kim W."/>
            <person name="Song I."/>
            <person name="Jeong J.-H."/>
            <person name="Kim D."/>
            <person name="Kim S."/>
            <person name="Ryu S."/>
            <person name="Song J.Y."/>
            <person name="Lee S.K."/>
        </authorList>
    </citation>
    <scope>NUCLEOTIDE SEQUENCE [LARGE SCALE GENOMIC DNA]</scope>
    <source>
        <tissue evidence="2">Muscle</tissue>
    </source>
</reference>
<protein>
    <submittedName>
        <fullName evidence="2">Uncharacterized protein</fullName>
    </submittedName>
</protein>
<evidence type="ECO:0000313" key="3">
    <source>
        <dbReference type="Proteomes" id="UP000314294"/>
    </source>
</evidence>
<evidence type="ECO:0000313" key="2">
    <source>
        <dbReference type="EMBL" id="TNN39753.1"/>
    </source>
</evidence>
<accession>A0A4Z2FG73</accession>
<dbReference type="Proteomes" id="UP000314294">
    <property type="component" value="Unassembled WGS sequence"/>
</dbReference>
<evidence type="ECO:0000256" key="1">
    <source>
        <dbReference type="SAM" id="MobiDB-lite"/>
    </source>
</evidence>
<comment type="caution">
    <text evidence="2">The sequence shown here is derived from an EMBL/GenBank/DDBJ whole genome shotgun (WGS) entry which is preliminary data.</text>
</comment>
<dbReference type="AlphaFoldDB" id="A0A4Z2FG73"/>
<name>A0A4Z2FG73_9TELE</name>
<organism evidence="2 3">
    <name type="scientific">Liparis tanakae</name>
    <name type="common">Tanaka's snailfish</name>
    <dbReference type="NCBI Taxonomy" id="230148"/>
    <lineage>
        <taxon>Eukaryota</taxon>
        <taxon>Metazoa</taxon>
        <taxon>Chordata</taxon>
        <taxon>Craniata</taxon>
        <taxon>Vertebrata</taxon>
        <taxon>Euteleostomi</taxon>
        <taxon>Actinopterygii</taxon>
        <taxon>Neopterygii</taxon>
        <taxon>Teleostei</taxon>
        <taxon>Neoteleostei</taxon>
        <taxon>Acanthomorphata</taxon>
        <taxon>Eupercaria</taxon>
        <taxon>Perciformes</taxon>
        <taxon>Cottioidei</taxon>
        <taxon>Cottales</taxon>
        <taxon>Liparidae</taxon>
        <taxon>Liparis</taxon>
    </lineage>
</organism>
<sequence>MFQLNRENYDVIPRFPEIKGSGSRSEASVILSPRRGAGRGEARRGETGRGGARRGRARRGGARRGATFRQHAV</sequence>
<feature type="region of interest" description="Disordered" evidence="1">
    <location>
        <begin position="16"/>
        <end position="73"/>
    </location>
</feature>
<gene>
    <name evidence="2" type="ORF">EYF80_050085</name>
</gene>